<comment type="caution">
    <text evidence="1">The sequence shown here is derived from an EMBL/GenBank/DDBJ whole genome shotgun (WGS) entry which is preliminary data.</text>
</comment>
<accession>A0A5J4PH77</accession>
<proteinExistence type="predicted"/>
<name>A0A5J4PH77_9ZZZZ</name>
<reference evidence="1" key="1">
    <citation type="submission" date="2019-03" db="EMBL/GenBank/DDBJ databases">
        <title>Single cell metagenomics reveals metabolic interactions within the superorganism composed of flagellate Streblomastix strix and complex community of Bacteroidetes bacteria on its surface.</title>
        <authorList>
            <person name="Treitli S.C."/>
            <person name="Kolisko M."/>
            <person name="Husnik F."/>
            <person name="Keeling P."/>
            <person name="Hampl V."/>
        </authorList>
    </citation>
    <scope>NUCLEOTIDE SEQUENCE</scope>
    <source>
        <strain evidence="1">STM</strain>
    </source>
</reference>
<organism evidence="1">
    <name type="scientific">termite gut metagenome</name>
    <dbReference type="NCBI Taxonomy" id="433724"/>
    <lineage>
        <taxon>unclassified sequences</taxon>
        <taxon>metagenomes</taxon>
        <taxon>organismal metagenomes</taxon>
    </lineage>
</organism>
<dbReference type="AlphaFoldDB" id="A0A5J4PH77"/>
<evidence type="ECO:0000313" key="1">
    <source>
        <dbReference type="EMBL" id="KAA6308612.1"/>
    </source>
</evidence>
<dbReference type="EMBL" id="SNRY01008398">
    <property type="protein sequence ID" value="KAA6308612.1"/>
    <property type="molecule type" value="Genomic_DNA"/>
</dbReference>
<feature type="non-terminal residue" evidence="1">
    <location>
        <position position="1"/>
    </location>
</feature>
<gene>
    <name evidence="1" type="ORF">EZS27_039753</name>
</gene>
<protein>
    <submittedName>
        <fullName evidence="1">Uncharacterized protein</fullName>
    </submittedName>
</protein>
<sequence>EKLAASLSKVLNNRNLFTVPLSSRKERKGTTDSKWQVIVNMEIESDL</sequence>